<sequence length="160" mass="19359">MIKTVINFWNVRDVVELIIHFSNIRDIVELVMVNQYFLDLIKKDSKFINWKHIEKEIQRLRTSDIYFISTYFIQACRFGYPDLCIDLFEHRPERIAKYDCVPGFRTSCRNNHFEIVKWLYRILLMSRGQEKDYFIQLINSNAGDCDFTIREWLSCQISLL</sequence>
<dbReference type="SUPFAM" id="SSF140860">
    <property type="entry name" value="Pseudo ankyrin repeat-like"/>
    <property type="match status" value="1"/>
</dbReference>
<organism evidence="1">
    <name type="scientific">viral metagenome</name>
    <dbReference type="NCBI Taxonomy" id="1070528"/>
    <lineage>
        <taxon>unclassified sequences</taxon>
        <taxon>metagenomes</taxon>
        <taxon>organismal metagenomes</taxon>
    </lineage>
</organism>
<accession>A0A6C0C863</accession>
<evidence type="ECO:0000313" key="1">
    <source>
        <dbReference type="EMBL" id="QHS99999.1"/>
    </source>
</evidence>
<name>A0A6C0C863_9ZZZZ</name>
<dbReference type="EMBL" id="MN739352">
    <property type="protein sequence ID" value="QHS99999.1"/>
    <property type="molecule type" value="Genomic_DNA"/>
</dbReference>
<reference evidence="1" key="1">
    <citation type="journal article" date="2020" name="Nature">
        <title>Giant virus diversity and host interactions through global metagenomics.</title>
        <authorList>
            <person name="Schulz F."/>
            <person name="Roux S."/>
            <person name="Paez-Espino D."/>
            <person name="Jungbluth S."/>
            <person name="Walsh D.A."/>
            <person name="Denef V.J."/>
            <person name="McMahon K.D."/>
            <person name="Konstantinidis K.T."/>
            <person name="Eloe-Fadrosh E.A."/>
            <person name="Kyrpides N.C."/>
            <person name="Woyke T."/>
        </authorList>
    </citation>
    <scope>NUCLEOTIDE SEQUENCE</scope>
    <source>
        <strain evidence="1">GVMAG-M-3300020192-26</strain>
    </source>
</reference>
<proteinExistence type="predicted"/>
<dbReference type="AlphaFoldDB" id="A0A6C0C863"/>
<protein>
    <submittedName>
        <fullName evidence="1">Uncharacterized protein</fullName>
    </submittedName>
</protein>